<evidence type="ECO:0000256" key="1">
    <source>
        <dbReference type="SAM" id="MobiDB-lite"/>
    </source>
</evidence>
<keyword evidence="2" id="KW-0614">Plasmid</keyword>
<feature type="compositionally biased region" description="Low complexity" evidence="1">
    <location>
        <begin position="291"/>
        <end position="316"/>
    </location>
</feature>
<organism evidence="2 3">
    <name type="scientific">Mycolicibacterium boenickei</name>
    <dbReference type="NCBI Taxonomy" id="146017"/>
    <lineage>
        <taxon>Bacteria</taxon>
        <taxon>Bacillati</taxon>
        <taxon>Actinomycetota</taxon>
        <taxon>Actinomycetes</taxon>
        <taxon>Mycobacteriales</taxon>
        <taxon>Mycobacteriaceae</taxon>
        <taxon>Mycolicibacterium</taxon>
    </lineage>
</organism>
<feature type="region of interest" description="Disordered" evidence="1">
    <location>
        <begin position="386"/>
        <end position="502"/>
    </location>
</feature>
<sequence>MWGAALMAVVSRPVPSPFPDPPKEDPDKWIAHQLVRQIVAAQPAADNFAPHKGVPCGQDIQLRPGAYTYALIAPGEWPTDSETALKAAGEELTARSRRTEDAAEESNRLSTSVFNDPCTDGKWADAASAHYQKQHKALLRLSEAQAAVGAGYTTLGEDVRTIKQKIREEHDTAHAKIERTLRFQAMSGGPVGVAAIVAEHRPKISAFATELRGHVATQTGTLLKDFPETPQFDGDPRKGTGIGKDLPTDGSSGKKDDLNPPGTGAKKDLPTTGQSPAGSTETGNGIGKALPSAGIGSSQPSPSSSPGRPSLPSLPAAGGGSGSSPLSGAASGGMGGPLSGLLGGGPASGVAGGVGSPASSVQGQTARAMQASMGGEFGRGLAAGANAAGTMPISPPSQPMPPQSPASPLAAPMGGSAPPVAAPATTSAPVASAAPAPTASGGAIGAPGGGPGGQMTSYGSVLPPGPAAGAGPVAGSGAMPAGSAAPPPPVGGGAGAGPGFVPVGGSNGGARPVPRDVSLSDLERARAVVADLAAASSAVHPGLGWAVGVARGASGVPEFWIASNEGASYVPAGVHVSRTMPTVGGLDAGFDAQWFGWFNPAETVFRALRAREYSVSAIATTFMSRSELIDEAVRDIAVGVGPSGGPEDAEASQPLQSRSHRLETVAPGLFQELSAADPAAVDSYARHVVGQTVFNAGPELSNSAQAVARAIISGRWPADEQWSALRQEYCSAVLMAGSQRPGIIGLEDEHQLLIYQQDFVVCRRLETVVCWEHDSPADVVYAAWQAGVRVPFELLDRV</sequence>
<dbReference type="EMBL" id="AP022580">
    <property type="protein sequence ID" value="BBX94700.1"/>
    <property type="molecule type" value="Genomic_DNA"/>
</dbReference>
<accession>A0ABN5ZL25</accession>
<feature type="compositionally biased region" description="Low complexity" evidence="1">
    <location>
        <begin position="406"/>
        <end position="441"/>
    </location>
</feature>
<feature type="region of interest" description="Disordered" evidence="1">
    <location>
        <begin position="91"/>
        <end position="113"/>
    </location>
</feature>
<protein>
    <submittedName>
        <fullName evidence="2">Uncharacterized protein</fullName>
    </submittedName>
</protein>
<proteinExistence type="predicted"/>
<evidence type="ECO:0000313" key="2">
    <source>
        <dbReference type="EMBL" id="BBX94700.1"/>
    </source>
</evidence>
<evidence type="ECO:0000313" key="3">
    <source>
        <dbReference type="Proteomes" id="UP000466683"/>
    </source>
</evidence>
<feature type="compositionally biased region" description="Low complexity" evidence="1">
    <location>
        <begin position="459"/>
        <end position="484"/>
    </location>
</feature>
<gene>
    <name evidence="2" type="ORF">MBOE_63490</name>
</gene>
<name>A0ABN5ZL25_9MYCO</name>
<dbReference type="Proteomes" id="UP000466683">
    <property type="component" value="Plasmid pJCM15653"/>
</dbReference>
<feature type="compositionally biased region" description="Gly residues" evidence="1">
    <location>
        <begin position="442"/>
        <end position="453"/>
    </location>
</feature>
<feature type="compositionally biased region" description="Basic and acidic residues" evidence="1">
    <location>
        <begin position="91"/>
        <end position="107"/>
    </location>
</feature>
<geneLocation type="plasmid" evidence="2 3">
    <name>pJCM15653</name>
</geneLocation>
<feature type="compositionally biased region" description="Polar residues" evidence="1">
    <location>
        <begin position="271"/>
        <end position="283"/>
    </location>
</feature>
<feature type="region of interest" description="Disordered" evidence="1">
    <location>
        <begin position="220"/>
        <end position="332"/>
    </location>
</feature>
<reference evidence="2 3" key="1">
    <citation type="journal article" date="2019" name="Emerg. Microbes Infect.">
        <title>Comprehensive subspecies identification of 175 nontuberculous mycobacteria species based on 7547 genomic profiles.</title>
        <authorList>
            <person name="Matsumoto Y."/>
            <person name="Kinjo T."/>
            <person name="Motooka D."/>
            <person name="Nabeya D."/>
            <person name="Jung N."/>
            <person name="Uechi K."/>
            <person name="Horii T."/>
            <person name="Iida T."/>
            <person name="Fujita J."/>
            <person name="Nakamura S."/>
        </authorList>
    </citation>
    <scope>NUCLEOTIDE SEQUENCE [LARGE SCALE GENOMIC DNA]</scope>
    <source>
        <strain evidence="2 3">JCM 15653</strain>
        <plasmid evidence="2">pJCM15653</plasmid>
    </source>
</reference>
<feature type="compositionally biased region" description="Pro residues" evidence="1">
    <location>
        <begin position="393"/>
        <end position="405"/>
    </location>
</feature>
<keyword evidence="3" id="KW-1185">Reference proteome</keyword>